<protein>
    <submittedName>
        <fullName evidence="1">Uncharacterized protein</fullName>
    </submittedName>
</protein>
<sequence>MTLDDPKLFDSRLDQWSELLVEEVVATEEVLTVEEVSALEVLVVVVWPEGWWLSHWSLVQS</sequence>
<gene>
    <name evidence="1" type="ORF">PanWU01x14_328910</name>
</gene>
<reference evidence="2" key="1">
    <citation type="submission" date="2016-06" db="EMBL/GenBank/DDBJ databases">
        <title>Parallel loss of symbiosis genes in relatives of nitrogen-fixing non-legume Parasponia.</title>
        <authorList>
            <person name="Van Velzen R."/>
            <person name="Holmer R."/>
            <person name="Bu F."/>
            <person name="Rutten L."/>
            <person name="Van Zeijl A."/>
            <person name="Liu W."/>
            <person name="Santuari L."/>
            <person name="Cao Q."/>
            <person name="Sharma T."/>
            <person name="Shen D."/>
            <person name="Roswanjaya Y."/>
            <person name="Wardhani T."/>
            <person name="Kalhor M.S."/>
            <person name="Jansen J."/>
            <person name="Van den Hoogen J."/>
            <person name="Gungor B."/>
            <person name="Hartog M."/>
            <person name="Hontelez J."/>
            <person name="Verver J."/>
            <person name="Yang W.-C."/>
            <person name="Schijlen E."/>
            <person name="Repin R."/>
            <person name="Schilthuizen M."/>
            <person name="Schranz E."/>
            <person name="Heidstra R."/>
            <person name="Miyata K."/>
            <person name="Fedorova E."/>
            <person name="Kohlen W."/>
            <person name="Bisseling T."/>
            <person name="Smit S."/>
            <person name="Geurts R."/>
        </authorList>
    </citation>
    <scope>NUCLEOTIDE SEQUENCE [LARGE SCALE GENOMIC DNA]</scope>
    <source>
        <strain evidence="2">cv. WU1-14</strain>
    </source>
</reference>
<keyword evidence="2" id="KW-1185">Reference proteome</keyword>
<evidence type="ECO:0000313" key="1">
    <source>
        <dbReference type="EMBL" id="PON36366.1"/>
    </source>
</evidence>
<proteinExistence type="predicted"/>
<organism evidence="1 2">
    <name type="scientific">Parasponia andersonii</name>
    <name type="common">Sponia andersonii</name>
    <dbReference type="NCBI Taxonomy" id="3476"/>
    <lineage>
        <taxon>Eukaryota</taxon>
        <taxon>Viridiplantae</taxon>
        <taxon>Streptophyta</taxon>
        <taxon>Embryophyta</taxon>
        <taxon>Tracheophyta</taxon>
        <taxon>Spermatophyta</taxon>
        <taxon>Magnoliopsida</taxon>
        <taxon>eudicotyledons</taxon>
        <taxon>Gunneridae</taxon>
        <taxon>Pentapetalae</taxon>
        <taxon>rosids</taxon>
        <taxon>fabids</taxon>
        <taxon>Rosales</taxon>
        <taxon>Cannabaceae</taxon>
        <taxon>Parasponia</taxon>
    </lineage>
</organism>
<name>A0A2P5AII5_PARAD</name>
<accession>A0A2P5AII5</accession>
<dbReference type="AlphaFoldDB" id="A0A2P5AII5"/>
<dbReference type="Proteomes" id="UP000237105">
    <property type="component" value="Unassembled WGS sequence"/>
</dbReference>
<dbReference type="EMBL" id="JXTB01000572">
    <property type="protein sequence ID" value="PON36366.1"/>
    <property type="molecule type" value="Genomic_DNA"/>
</dbReference>
<comment type="caution">
    <text evidence="1">The sequence shown here is derived from an EMBL/GenBank/DDBJ whole genome shotgun (WGS) entry which is preliminary data.</text>
</comment>
<evidence type="ECO:0000313" key="2">
    <source>
        <dbReference type="Proteomes" id="UP000237105"/>
    </source>
</evidence>